<protein>
    <submittedName>
        <fullName evidence="1">Uncharacterized protein</fullName>
    </submittedName>
</protein>
<evidence type="ECO:0000313" key="2">
    <source>
        <dbReference type="Proteomes" id="UP000765509"/>
    </source>
</evidence>
<keyword evidence="2" id="KW-1185">Reference proteome</keyword>
<reference evidence="1" key="1">
    <citation type="submission" date="2021-03" db="EMBL/GenBank/DDBJ databases">
        <title>Draft genome sequence of rust myrtle Austropuccinia psidii MF-1, a brazilian biotype.</title>
        <authorList>
            <person name="Quecine M.C."/>
            <person name="Pachon D.M.R."/>
            <person name="Bonatelli M.L."/>
            <person name="Correr F.H."/>
            <person name="Franceschini L.M."/>
            <person name="Leite T.F."/>
            <person name="Margarido G.R.A."/>
            <person name="Almeida C.A."/>
            <person name="Ferrarezi J.A."/>
            <person name="Labate C.A."/>
        </authorList>
    </citation>
    <scope>NUCLEOTIDE SEQUENCE</scope>
    <source>
        <strain evidence="1">MF-1</strain>
    </source>
</reference>
<name>A0A9Q3GJG5_9BASI</name>
<proteinExistence type="predicted"/>
<accession>A0A9Q3GJG5</accession>
<sequence>MGKTVKSPDEEAQGIKGKPGVLAGVQSLKLVAYGLLRYKRCVANSVLPPRLSGALGLAEIRLKELPRSG</sequence>
<dbReference type="AlphaFoldDB" id="A0A9Q3GJG5"/>
<dbReference type="Proteomes" id="UP000765509">
    <property type="component" value="Unassembled WGS sequence"/>
</dbReference>
<gene>
    <name evidence="1" type="ORF">O181_009015</name>
</gene>
<dbReference type="EMBL" id="AVOT02002138">
    <property type="protein sequence ID" value="MBW0469300.1"/>
    <property type="molecule type" value="Genomic_DNA"/>
</dbReference>
<comment type="caution">
    <text evidence="1">The sequence shown here is derived from an EMBL/GenBank/DDBJ whole genome shotgun (WGS) entry which is preliminary data.</text>
</comment>
<evidence type="ECO:0000313" key="1">
    <source>
        <dbReference type="EMBL" id="MBW0469300.1"/>
    </source>
</evidence>
<organism evidence="1 2">
    <name type="scientific">Austropuccinia psidii MF-1</name>
    <dbReference type="NCBI Taxonomy" id="1389203"/>
    <lineage>
        <taxon>Eukaryota</taxon>
        <taxon>Fungi</taxon>
        <taxon>Dikarya</taxon>
        <taxon>Basidiomycota</taxon>
        <taxon>Pucciniomycotina</taxon>
        <taxon>Pucciniomycetes</taxon>
        <taxon>Pucciniales</taxon>
        <taxon>Sphaerophragmiaceae</taxon>
        <taxon>Austropuccinia</taxon>
    </lineage>
</organism>